<proteinExistence type="predicted"/>
<organism evidence="1 2">
    <name type="scientific">Ralstonia phage RSF1</name>
    <dbReference type="NCBI Taxonomy" id="1689679"/>
    <lineage>
        <taxon>Viruses</taxon>
        <taxon>Duplodnaviria</taxon>
        <taxon>Heunggongvirae</taxon>
        <taxon>Uroviricota</taxon>
        <taxon>Caudoviricetes</taxon>
        <taxon>Chimalliviridae</taxon>
        <taxon>Chiangmaivirus</taxon>
        <taxon>Chiangmaivirus RSF1</taxon>
    </lineage>
</organism>
<dbReference type="RefSeq" id="YP_009207967.2">
    <property type="nucleotide sequence ID" value="NC_028899.1"/>
</dbReference>
<dbReference type="OrthoDB" id="34416at10239"/>
<dbReference type="EMBL" id="AP014927">
    <property type="protein sequence ID" value="BAS04955.2"/>
    <property type="molecule type" value="Genomic_DNA"/>
</dbReference>
<keyword evidence="2" id="KW-1185">Reference proteome</keyword>
<protein>
    <submittedName>
        <fullName evidence="1">Uncharacterized protein</fullName>
    </submittedName>
</protein>
<evidence type="ECO:0000313" key="2">
    <source>
        <dbReference type="Proteomes" id="UP000202583"/>
    </source>
</evidence>
<sequence length="112" mass="12960">MEDLSFGIMNEYGIGRYHLSHLDRERLRNLILDAGEEAIDCLEGAGYYFMPHQMARGKEDDPYYTSDLTAVTELTKINNFTFRVDVQESHFDDLNDFPKNVVLAQSLSNRSY</sequence>
<dbReference type="KEGG" id="vg:26634624"/>
<accession>A0A0K2QQT1</accession>
<name>A0A0K2QQT1_9CAUD</name>
<dbReference type="Proteomes" id="UP000202583">
    <property type="component" value="Segment"/>
</dbReference>
<evidence type="ECO:0000313" key="1">
    <source>
        <dbReference type="EMBL" id="BAS04955.2"/>
    </source>
</evidence>
<dbReference type="GeneID" id="26634624"/>
<reference evidence="1 2" key="1">
    <citation type="submission" date="2015-07" db="EMBL/GenBank/DDBJ databases">
        <title>Two Asian jumbo phage RSL2 and RSF1 infecting the phytopathogen Ralstonia solanacearum share common features related to the phi-KZ-like phages.</title>
        <authorList>
            <person name="Kawasaki T."/>
            <person name="Fujie M."/>
            <person name="Chatchawankanphanich O."/>
            <person name="Ogata H."/>
            <person name="Yamada T."/>
        </authorList>
    </citation>
    <scope>NUCLEOTIDE SEQUENCE [LARGE SCALE GENOMIC DNA]</scope>
    <source>
        <strain evidence="1 2">RSF1</strain>
    </source>
</reference>